<organism evidence="3 4">
    <name type="scientific">Rossellomorea vietnamensis</name>
    <dbReference type="NCBI Taxonomy" id="218284"/>
    <lineage>
        <taxon>Bacteria</taxon>
        <taxon>Bacillati</taxon>
        <taxon>Bacillota</taxon>
        <taxon>Bacilli</taxon>
        <taxon>Bacillales</taxon>
        <taxon>Bacillaceae</taxon>
        <taxon>Rossellomorea</taxon>
    </lineage>
</organism>
<dbReference type="PANTHER" id="PTHR30349:SF64">
    <property type="entry name" value="PROPHAGE INTEGRASE INTD-RELATED"/>
    <property type="match status" value="1"/>
</dbReference>
<dbReference type="GO" id="GO:0003677">
    <property type="term" value="F:DNA binding"/>
    <property type="evidence" value="ECO:0007669"/>
    <property type="project" value="InterPro"/>
</dbReference>
<dbReference type="PROSITE" id="PS51898">
    <property type="entry name" value="TYR_RECOMBINASE"/>
    <property type="match status" value="1"/>
</dbReference>
<evidence type="ECO:0000313" key="3">
    <source>
        <dbReference type="EMBL" id="QHE62841.1"/>
    </source>
</evidence>
<evidence type="ECO:0000256" key="1">
    <source>
        <dbReference type="ARBA" id="ARBA00023172"/>
    </source>
</evidence>
<gene>
    <name evidence="3" type="ORF">FHE72_18910</name>
</gene>
<proteinExistence type="predicted"/>
<dbReference type="GO" id="GO:0006310">
    <property type="term" value="P:DNA recombination"/>
    <property type="evidence" value="ECO:0007669"/>
    <property type="project" value="UniProtKB-KW"/>
</dbReference>
<dbReference type="Gene3D" id="1.10.443.10">
    <property type="entry name" value="Intergrase catalytic core"/>
    <property type="match status" value="1"/>
</dbReference>
<dbReference type="PANTHER" id="PTHR30349">
    <property type="entry name" value="PHAGE INTEGRASE-RELATED"/>
    <property type="match status" value="1"/>
</dbReference>
<evidence type="ECO:0000313" key="4">
    <source>
        <dbReference type="Proteomes" id="UP000465062"/>
    </source>
</evidence>
<keyword evidence="1" id="KW-0233">DNA recombination</keyword>
<accession>A0A6I6UTG0</accession>
<evidence type="ECO:0000259" key="2">
    <source>
        <dbReference type="PROSITE" id="PS51898"/>
    </source>
</evidence>
<name>A0A6I6UTG0_9BACI</name>
<dbReference type="RefSeq" id="WP_159362644.1">
    <property type="nucleotide sequence ID" value="NZ_CP047394.1"/>
</dbReference>
<dbReference type="InterPro" id="IPR013762">
    <property type="entry name" value="Integrase-like_cat_sf"/>
</dbReference>
<feature type="domain" description="Tyr recombinase" evidence="2">
    <location>
        <begin position="55"/>
        <end position="229"/>
    </location>
</feature>
<dbReference type="EMBL" id="CP047394">
    <property type="protein sequence ID" value="QHE62841.1"/>
    <property type="molecule type" value="Genomic_DNA"/>
</dbReference>
<dbReference type="KEGG" id="bvq:FHE72_18910"/>
<sequence length="229" mass="26737">MKNNNHEGNINKKCLKARYVRKHTPVSDKRGKEGKREYLIIQSKPKQRMQNQQLSNKRPWSLKEVSQFLAVADKEGKGLLYDFTLSTGLRLEEVLALPWFNVDLKQGTVTVSRSVSFFLNGGADLSTSRSHHRTISLPPSLVEKMKKHKEEQNEIKQRLREDYRHGLDLVFPRMDGGLRNPSSIRFQLYRLIEKANVWQINFHELRNIHESRLVQSGAHPQFIQERLGR</sequence>
<dbReference type="AlphaFoldDB" id="A0A6I6UTG0"/>
<dbReference type="InterPro" id="IPR011010">
    <property type="entry name" value="DNA_brk_join_enz"/>
</dbReference>
<protein>
    <submittedName>
        <fullName evidence="3">Tyrosine-type recombinase/integrase</fullName>
    </submittedName>
</protein>
<dbReference type="InterPro" id="IPR050090">
    <property type="entry name" value="Tyrosine_recombinase_XerCD"/>
</dbReference>
<reference evidence="3 4" key="1">
    <citation type="submission" date="2019-06" db="EMBL/GenBank/DDBJ databases">
        <title>An operon consisting of a P-type ATPase gene and a transcriptional regular gene given the different cadmium resistance in Bacillus vietamensis 151-6 and Bacillus marisflavi 151-25.</title>
        <authorList>
            <person name="Yu X."/>
        </authorList>
    </citation>
    <scope>NUCLEOTIDE SEQUENCE [LARGE SCALE GENOMIC DNA]</scope>
    <source>
        <strain evidence="3 4">151-6</strain>
    </source>
</reference>
<dbReference type="GO" id="GO:0015074">
    <property type="term" value="P:DNA integration"/>
    <property type="evidence" value="ECO:0007669"/>
    <property type="project" value="InterPro"/>
</dbReference>
<dbReference type="SUPFAM" id="SSF56349">
    <property type="entry name" value="DNA breaking-rejoining enzymes"/>
    <property type="match status" value="1"/>
</dbReference>
<dbReference type="InterPro" id="IPR002104">
    <property type="entry name" value="Integrase_catalytic"/>
</dbReference>
<dbReference type="Proteomes" id="UP000465062">
    <property type="component" value="Chromosome"/>
</dbReference>
<dbReference type="Pfam" id="PF00589">
    <property type="entry name" value="Phage_integrase"/>
    <property type="match status" value="1"/>
</dbReference>